<protein>
    <submittedName>
        <fullName evidence="1">Uncharacterized protein</fullName>
    </submittedName>
</protein>
<sequence length="63" mass="6987">MLSTEHLPLENARARLRLTARTVTDNAASRHTLLRAGFGETGRERTVAPSGAEFIGVFHQREL</sequence>
<evidence type="ECO:0000313" key="2">
    <source>
        <dbReference type="Proteomes" id="UP000886842"/>
    </source>
</evidence>
<dbReference type="EMBL" id="DVLP01000243">
    <property type="protein sequence ID" value="HIT75528.1"/>
    <property type="molecule type" value="Genomic_DNA"/>
</dbReference>
<organism evidence="1 2">
    <name type="scientific">Candidatus Avipropionibacterium avicola</name>
    <dbReference type="NCBI Taxonomy" id="2840701"/>
    <lineage>
        <taxon>Bacteria</taxon>
        <taxon>Bacillati</taxon>
        <taxon>Actinomycetota</taxon>
        <taxon>Actinomycetes</taxon>
        <taxon>Propionibacteriales</taxon>
        <taxon>Propionibacteriaceae</taxon>
        <taxon>Propionibacteriaceae incertae sedis</taxon>
        <taxon>Candidatus Avipropionibacterium</taxon>
    </lineage>
</organism>
<reference evidence="1" key="1">
    <citation type="submission" date="2020-10" db="EMBL/GenBank/DDBJ databases">
        <authorList>
            <person name="Gilroy R."/>
        </authorList>
    </citation>
    <scope>NUCLEOTIDE SEQUENCE</scope>
    <source>
        <strain evidence="1">ChiGjej1B1-24693</strain>
    </source>
</reference>
<accession>A0A9D1KNN5</accession>
<proteinExistence type="predicted"/>
<evidence type="ECO:0000313" key="1">
    <source>
        <dbReference type="EMBL" id="HIT75528.1"/>
    </source>
</evidence>
<name>A0A9D1KNN5_9ACTN</name>
<dbReference type="AlphaFoldDB" id="A0A9D1KNN5"/>
<gene>
    <name evidence="1" type="ORF">IAA98_08080</name>
</gene>
<reference evidence="1" key="2">
    <citation type="journal article" date="2021" name="PeerJ">
        <title>Extensive microbial diversity within the chicken gut microbiome revealed by metagenomics and culture.</title>
        <authorList>
            <person name="Gilroy R."/>
            <person name="Ravi A."/>
            <person name="Getino M."/>
            <person name="Pursley I."/>
            <person name="Horton D.L."/>
            <person name="Alikhan N.F."/>
            <person name="Baker D."/>
            <person name="Gharbi K."/>
            <person name="Hall N."/>
            <person name="Watson M."/>
            <person name="Adriaenssens E.M."/>
            <person name="Foster-Nyarko E."/>
            <person name="Jarju S."/>
            <person name="Secka A."/>
            <person name="Antonio M."/>
            <person name="Oren A."/>
            <person name="Chaudhuri R.R."/>
            <person name="La Ragione R."/>
            <person name="Hildebrand F."/>
            <person name="Pallen M.J."/>
        </authorList>
    </citation>
    <scope>NUCLEOTIDE SEQUENCE</scope>
    <source>
        <strain evidence="1">ChiGjej1B1-24693</strain>
    </source>
</reference>
<comment type="caution">
    <text evidence="1">The sequence shown here is derived from an EMBL/GenBank/DDBJ whole genome shotgun (WGS) entry which is preliminary data.</text>
</comment>
<dbReference type="Proteomes" id="UP000886842">
    <property type="component" value="Unassembled WGS sequence"/>
</dbReference>